<organism evidence="1">
    <name type="scientific">Anguilla anguilla</name>
    <name type="common">European freshwater eel</name>
    <name type="synonym">Muraena anguilla</name>
    <dbReference type="NCBI Taxonomy" id="7936"/>
    <lineage>
        <taxon>Eukaryota</taxon>
        <taxon>Metazoa</taxon>
        <taxon>Chordata</taxon>
        <taxon>Craniata</taxon>
        <taxon>Vertebrata</taxon>
        <taxon>Euteleostomi</taxon>
        <taxon>Actinopterygii</taxon>
        <taxon>Neopterygii</taxon>
        <taxon>Teleostei</taxon>
        <taxon>Anguilliformes</taxon>
        <taxon>Anguillidae</taxon>
        <taxon>Anguilla</taxon>
    </lineage>
</organism>
<reference evidence="1" key="1">
    <citation type="submission" date="2014-11" db="EMBL/GenBank/DDBJ databases">
        <authorList>
            <person name="Amaro Gonzalez C."/>
        </authorList>
    </citation>
    <scope>NUCLEOTIDE SEQUENCE</scope>
</reference>
<name>A0A0E9Q222_ANGAN</name>
<reference evidence="1" key="2">
    <citation type="journal article" date="2015" name="Fish Shellfish Immunol.">
        <title>Early steps in the European eel (Anguilla anguilla)-Vibrio vulnificus interaction in the gills: Role of the RtxA13 toxin.</title>
        <authorList>
            <person name="Callol A."/>
            <person name="Pajuelo D."/>
            <person name="Ebbesson L."/>
            <person name="Teles M."/>
            <person name="MacKenzie S."/>
            <person name="Amaro C."/>
        </authorList>
    </citation>
    <scope>NUCLEOTIDE SEQUENCE</scope>
</reference>
<sequence>MELWNYLVVF</sequence>
<accession>A0A0E9Q222</accession>
<protein>
    <submittedName>
        <fullName evidence="1">Uncharacterized protein</fullName>
    </submittedName>
</protein>
<evidence type="ECO:0000313" key="1">
    <source>
        <dbReference type="EMBL" id="JAH10572.1"/>
    </source>
</evidence>
<dbReference type="EMBL" id="GBXM01098005">
    <property type="protein sequence ID" value="JAH10572.1"/>
    <property type="molecule type" value="Transcribed_RNA"/>
</dbReference>
<proteinExistence type="predicted"/>